<evidence type="ECO:0000256" key="3">
    <source>
        <dbReference type="SAM" id="SignalP"/>
    </source>
</evidence>
<dbReference type="SUPFAM" id="SSF53822">
    <property type="entry name" value="Periplasmic binding protein-like I"/>
    <property type="match status" value="1"/>
</dbReference>
<feature type="chain" id="PRO_5039475253" evidence="3">
    <location>
        <begin position="29"/>
        <end position="352"/>
    </location>
</feature>
<dbReference type="Gene3D" id="3.40.50.2300">
    <property type="match status" value="2"/>
</dbReference>
<protein>
    <submittedName>
        <fullName evidence="6">D-xylose-binding periplasmic protein</fullName>
    </submittedName>
    <submittedName>
        <fullName evidence="5">Periplasmic binding protein domain</fullName>
    </submittedName>
</protein>
<accession>A0A8S0XCH0</accession>
<dbReference type="EMBL" id="LR746496">
    <property type="protein sequence ID" value="CAA7602436.1"/>
    <property type="molecule type" value="Genomic_DNA"/>
</dbReference>
<feature type="signal peptide" evidence="3">
    <location>
        <begin position="1"/>
        <end position="28"/>
    </location>
</feature>
<dbReference type="InterPro" id="IPR050555">
    <property type="entry name" value="Bact_Solute-Bind_Prot2"/>
</dbReference>
<dbReference type="EMBL" id="CDGJ01000081">
    <property type="protein sequence ID" value="CEJ08329.1"/>
    <property type="molecule type" value="Genomic_DNA"/>
</dbReference>
<comment type="subcellular location">
    <subcellularLocation>
        <location evidence="1">Cell envelope</location>
    </subcellularLocation>
</comment>
<dbReference type="InterPro" id="IPR025997">
    <property type="entry name" value="SBP_2_dom"/>
</dbReference>
<gene>
    <name evidence="6" type="ORF">DEACI_2805</name>
    <name evidence="5" type="ORF">DEACI_3110</name>
</gene>
<evidence type="ECO:0000313" key="6">
    <source>
        <dbReference type="EMBL" id="CEJ08329.1"/>
    </source>
</evidence>
<dbReference type="Pfam" id="PF13407">
    <property type="entry name" value="Peripla_BP_4"/>
    <property type="match status" value="1"/>
</dbReference>
<keyword evidence="2 3" id="KW-0732">Signal</keyword>
<dbReference type="Proteomes" id="UP001071230">
    <property type="component" value="Unassembled WGS sequence"/>
</dbReference>
<proteinExistence type="predicted"/>
<dbReference type="GO" id="GO:0030288">
    <property type="term" value="C:outer membrane-bounded periplasmic space"/>
    <property type="evidence" value="ECO:0007669"/>
    <property type="project" value="TreeGrafter"/>
</dbReference>
<dbReference type="PROSITE" id="PS51257">
    <property type="entry name" value="PROKAR_LIPOPROTEIN"/>
    <property type="match status" value="1"/>
</dbReference>
<evidence type="ECO:0000313" key="5">
    <source>
        <dbReference type="EMBL" id="CAA7602436.1"/>
    </source>
</evidence>
<evidence type="ECO:0000256" key="2">
    <source>
        <dbReference type="ARBA" id="ARBA00022729"/>
    </source>
</evidence>
<feature type="domain" description="Periplasmic binding protein" evidence="4">
    <location>
        <begin position="47"/>
        <end position="304"/>
    </location>
</feature>
<dbReference type="PANTHER" id="PTHR30036">
    <property type="entry name" value="D-XYLOSE-BINDING PERIPLASMIC PROTEIN"/>
    <property type="match status" value="1"/>
</dbReference>
<evidence type="ECO:0000313" key="7">
    <source>
        <dbReference type="Proteomes" id="UP001071230"/>
    </source>
</evidence>
<dbReference type="KEGG" id="aacx:DEACI_3110"/>
<dbReference type="GO" id="GO:0030246">
    <property type="term" value="F:carbohydrate binding"/>
    <property type="evidence" value="ECO:0007669"/>
    <property type="project" value="TreeGrafter"/>
</dbReference>
<name>A0A8S0XCH0_9FIRM</name>
<organism evidence="5">
    <name type="scientific">Acididesulfobacillus acetoxydans</name>
    <dbReference type="NCBI Taxonomy" id="1561005"/>
    <lineage>
        <taxon>Bacteria</taxon>
        <taxon>Bacillati</taxon>
        <taxon>Bacillota</taxon>
        <taxon>Clostridia</taxon>
        <taxon>Eubacteriales</taxon>
        <taxon>Peptococcaceae</taxon>
        <taxon>Acididesulfobacillus</taxon>
    </lineage>
</organism>
<dbReference type="AlphaFoldDB" id="A0A8S0XCH0"/>
<dbReference type="PANTHER" id="PTHR30036:SF1">
    <property type="entry name" value="D-XYLOSE-BINDING PERIPLASMIC PROTEIN"/>
    <property type="match status" value="1"/>
</dbReference>
<evidence type="ECO:0000256" key="1">
    <source>
        <dbReference type="ARBA" id="ARBA00004196"/>
    </source>
</evidence>
<dbReference type="InterPro" id="IPR028082">
    <property type="entry name" value="Peripla_BP_I"/>
</dbReference>
<reference evidence="6" key="1">
    <citation type="submission" date="2014-11" db="EMBL/GenBank/DDBJ databases">
        <authorList>
            <person name="Hornung B.V."/>
        </authorList>
    </citation>
    <scope>NUCLEOTIDE SEQUENCE</scope>
    <source>
        <strain evidence="6">INE</strain>
    </source>
</reference>
<dbReference type="CDD" id="cd19992">
    <property type="entry name" value="PBP1_ABC_xylose_binding-like"/>
    <property type="match status" value="1"/>
</dbReference>
<dbReference type="Proteomes" id="UP000836597">
    <property type="component" value="Chromosome"/>
</dbReference>
<evidence type="ECO:0000259" key="4">
    <source>
        <dbReference type="Pfam" id="PF13407"/>
    </source>
</evidence>
<reference evidence="5" key="2">
    <citation type="submission" date="2020-01" db="EMBL/GenBank/DDBJ databases">
        <authorList>
            <person name="Hornung B."/>
        </authorList>
    </citation>
    <scope>NUCLEOTIDE SEQUENCE</scope>
    <source>
        <strain evidence="5">PacBioINE</strain>
    </source>
</reference>
<sequence length="352" mass="36953">MKKGLRKWGAGLALVALILLALSGCGQAQSSGNSGNSGKSSGPKPVIGLSLPTQSTAVWVLDKNQMISDAKKMGIDLRVQVANDDSGQQLSQCESLINQGVKVLIVAPNDAQAAAAIVQQAHAAKIKVISFDRLITGADDDLYVSFDNEKVGELQGKYLTQHAPKGNYIVMSGDPTDNNALLFKKGAMKYIQPLVDKGDIHIVADQAIQGWQPDNAMKIVENALTLAKNNVQGILAPNDDTAGAAIQALAAQGLAGKVVVTGQDATLSGAQRILAGTQSMTVFKDTRVEDQAAMDAALKMVEGKAPATNGTINNGKIEVPSVLLSPVVVEKSNLDKVLIDSGYLKKADVYKK</sequence>
<keyword evidence="7" id="KW-1185">Reference proteome</keyword>
<dbReference type="RefSeq" id="WP_240985805.1">
    <property type="nucleotide sequence ID" value="NZ_CDGJ01000081.1"/>
</dbReference>